<protein>
    <submittedName>
        <fullName evidence="1">Uncharacterized protein</fullName>
    </submittedName>
</protein>
<evidence type="ECO:0000313" key="2">
    <source>
        <dbReference type="Proteomes" id="UP000627292"/>
    </source>
</evidence>
<organism evidence="1 2">
    <name type="scientific">Filimonas zeae</name>
    <dbReference type="NCBI Taxonomy" id="1737353"/>
    <lineage>
        <taxon>Bacteria</taxon>
        <taxon>Pseudomonadati</taxon>
        <taxon>Bacteroidota</taxon>
        <taxon>Chitinophagia</taxon>
        <taxon>Chitinophagales</taxon>
        <taxon>Chitinophagaceae</taxon>
        <taxon>Filimonas</taxon>
    </lineage>
</organism>
<name>A0A917ISH4_9BACT</name>
<accession>A0A917ISH4</accession>
<sequence length="158" mass="19019">MEKNVPTTFHYHHDYDSSKTAFKNLHSGWIDTFETGGQKLRLRFDTGIKYNFECYRVEQLQENTWKTRAMMYLCDDEYSKKDMNNDGYTDFVKHYHERNYIYFYNPQAKMLCDSVWIMPAEYEVMDKSNFLHFDFYEAMHGNPSPSSKHREARPGMPV</sequence>
<gene>
    <name evidence="1" type="ORF">GCM10011379_11480</name>
</gene>
<keyword evidence="2" id="KW-1185">Reference proteome</keyword>
<dbReference type="RefSeq" id="WP_188951010.1">
    <property type="nucleotide sequence ID" value="NZ_BMIB01000001.1"/>
</dbReference>
<dbReference type="AlphaFoldDB" id="A0A917ISH4"/>
<comment type="caution">
    <text evidence="1">The sequence shown here is derived from an EMBL/GenBank/DDBJ whole genome shotgun (WGS) entry which is preliminary data.</text>
</comment>
<reference evidence="1" key="1">
    <citation type="journal article" date="2014" name="Int. J. Syst. Evol. Microbiol.">
        <title>Complete genome sequence of Corynebacterium casei LMG S-19264T (=DSM 44701T), isolated from a smear-ripened cheese.</title>
        <authorList>
            <consortium name="US DOE Joint Genome Institute (JGI-PGF)"/>
            <person name="Walter F."/>
            <person name="Albersmeier A."/>
            <person name="Kalinowski J."/>
            <person name="Ruckert C."/>
        </authorList>
    </citation>
    <scope>NUCLEOTIDE SEQUENCE</scope>
    <source>
        <strain evidence="1">CGMCC 1.15290</strain>
    </source>
</reference>
<dbReference type="Proteomes" id="UP000627292">
    <property type="component" value="Unassembled WGS sequence"/>
</dbReference>
<proteinExistence type="predicted"/>
<reference evidence="1" key="2">
    <citation type="submission" date="2020-09" db="EMBL/GenBank/DDBJ databases">
        <authorList>
            <person name="Sun Q."/>
            <person name="Zhou Y."/>
        </authorList>
    </citation>
    <scope>NUCLEOTIDE SEQUENCE</scope>
    <source>
        <strain evidence="1">CGMCC 1.15290</strain>
    </source>
</reference>
<dbReference type="EMBL" id="BMIB01000001">
    <property type="protein sequence ID" value="GGH61977.1"/>
    <property type="molecule type" value="Genomic_DNA"/>
</dbReference>
<evidence type="ECO:0000313" key="1">
    <source>
        <dbReference type="EMBL" id="GGH61977.1"/>
    </source>
</evidence>